<evidence type="ECO:0000313" key="12">
    <source>
        <dbReference type="EMBL" id="KAA0157319.1"/>
    </source>
</evidence>
<feature type="compositionally biased region" description="Basic and acidic residues" evidence="11">
    <location>
        <begin position="535"/>
        <end position="545"/>
    </location>
</feature>
<evidence type="ECO:0000256" key="11">
    <source>
        <dbReference type="SAM" id="MobiDB-lite"/>
    </source>
</evidence>
<protein>
    <recommendedName>
        <fullName evidence="10">T-complex protein 1 subunit eta</fullName>
        <shortName evidence="10">TCP-1-eta</shortName>
    </recommendedName>
    <alternativeName>
        <fullName evidence="10">CCT-eta</fullName>
    </alternativeName>
</protein>
<dbReference type="FunFam" id="3.50.7.10:FF:000006">
    <property type="entry name" value="T-complex protein 1 subunit eta"/>
    <property type="match status" value="1"/>
</dbReference>
<evidence type="ECO:0000313" key="13">
    <source>
        <dbReference type="EMBL" id="KAA0161382.1"/>
    </source>
</evidence>
<evidence type="ECO:0000256" key="3">
    <source>
        <dbReference type="ARBA" id="ARBA00011531"/>
    </source>
</evidence>
<keyword evidence="4 10" id="KW-0963">Cytoplasm</keyword>
<dbReference type="Gene3D" id="3.50.7.10">
    <property type="entry name" value="GroEL"/>
    <property type="match status" value="1"/>
</dbReference>
<dbReference type="PROSITE" id="PS00750">
    <property type="entry name" value="TCP1_1"/>
    <property type="match status" value="1"/>
</dbReference>
<dbReference type="SUPFAM" id="SSF54849">
    <property type="entry name" value="GroEL-intermediate domain like"/>
    <property type="match status" value="1"/>
</dbReference>
<comment type="caution">
    <text evidence="12">The sequence shown here is derived from an EMBL/GenBank/DDBJ whole genome shotgun (WGS) entry which is preliminary data.</text>
</comment>
<feature type="region of interest" description="Disordered" evidence="11">
    <location>
        <begin position="535"/>
        <end position="589"/>
    </location>
</feature>
<dbReference type="GO" id="GO:0005524">
    <property type="term" value="F:ATP binding"/>
    <property type="evidence" value="ECO:0007669"/>
    <property type="project" value="UniProtKB-KW"/>
</dbReference>
<evidence type="ECO:0000313" key="16">
    <source>
        <dbReference type="Proteomes" id="UP000324907"/>
    </source>
</evidence>
<evidence type="ECO:0000256" key="8">
    <source>
        <dbReference type="ARBA" id="ARBA00024677"/>
    </source>
</evidence>
<dbReference type="Gene3D" id="3.30.260.10">
    <property type="entry name" value="TCP-1-like chaperonin intermediate domain"/>
    <property type="match status" value="1"/>
</dbReference>
<dbReference type="CDD" id="cd03340">
    <property type="entry name" value="TCP1_eta"/>
    <property type="match status" value="1"/>
</dbReference>
<evidence type="ECO:0000256" key="9">
    <source>
        <dbReference type="RuleBase" id="RU004187"/>
    </source>
</evidence>
<dbReference type="AlphaFoldDB" id="A0A5A8CXC0"/>
<dbReference type="SUPFAM" id="SSF52029">
    <property type="entry name" value="GroEL apical domain-like"/>
    <property type="match status" value="1"/>
</dbReference>
<dbReference type="EMBL" id="VLTO01000050">
    <property type="protein sequence ID" value="KAA0172109.1"/>
    <property type="molecule type" value="Genomic_DNA"/>
</dbReference>
<evidence type="ECO:0000313" key="17">
    <source>
        <dbReference type="Proteomes" id="UP000325113"/>
    </source>
</evidence>
<evidence type="ECO:0000256" key="7">
    <source>
        <dbReference type="ARBA" id="ARBA00023186"/>
    </source>
</evidence>
<dbReference type="InterPro" id="IPR012720">
    <property type="entry name" value="Chap_CCT_eta"/>
</dbReference>
<dbReference type="OrthoDB" id="1935484at2759"/>
<dbReference type="EMBL" id="VLTL01000169">
    <property type="protein sequence ID" value="KAA0157319.1"/>
    <property type="molecule type" value="Genomic_DNA"/>
</dbReference>
<comment type="function">
    <text evidence="8 10">Molecular chaperone; assists the folding of proteins upon ATP hydrolysis. Known to play a role, in vitro, in the folding of actin and tubulin.</text>
</comment>
<name>A0A5A8CXC0_CAFRO</name>
<accession>A0A5A8CXC0</accession>
<dbReference type="GO" id="GO:0051082">
    <property type="term" value="F:unfolded protein binding"/>
    <property type="evidence" value="ECO:0007669"/>
    <property type="project" value="InterPro"/>
</dbReference>
<dbReference type="Proteomes" id="UP000324907">
    <property type="component" value="Unassembled WGS sequence"/>
</dbReference>
<reference evidence="15 16" key="1">
    <citation type="submission" date="2019-07" db="EMBL/GenBank/DDBJ databases">
        <title>Genomes of Cafeteria roenbergensis.</title>
        <authorList>
            <person name="Fischer M.G."/>
            <person name="Hackl T."/>
            <person name="Roman M."/>
        </authorList>
    </citation>
    <scope>NUCLEOTIDE SEQUENCE [LARGE SCALE GENOMIC DNA]</scope>
    <source>
        <strain evidence="13 17">Cflag</strain>
        <strain evidence="14 15">E4-10P</strain>
        <strain evidence="12 16">RCC970-E3</strain>
    </source>
</reference>
<proteinExistence type="inferred from homology"/>
<keyword evidence="7 9" id="KW-0143">Chaperone</keyword>
<feature type="compositionally biased region" description="Gly residues" evidence="11">
    <location>
        <begin position="566"/>
        <end position="589"/>
    </location>
</feature>
<evidence type="ECO:0000256" key="4">
    <source>
        <dbReference type="ARBA" id="ARBA00022490"/>
    </source>
</evidence>
<dbReference type="EMBL" id="VLTM01000036">
    <property type="protein sequence ID" value="KAA0161382.1"/>
    <property type="molecule type" value="Genomic_DNA"/>
</dbReference>
<dbReference type="PROSITE" id="PS00995">
    <property type="entry name" value="TCP1_3"/>
    <property type="match status" value="1"/>
</dbReference>
<comment type="subunit">
    <text evidence="10">Heterooligomeric complex that forms two stacked rings.</text>
</comment>
<comment type="subcellular location">
    <subcellularLocation>
        <location evidence="1 10">Cytoplasm</location>
    </subcellularLocation>
</comment>
<evidence type="ECO:0000256" key="2">
    <source>
        <dbReference type="ARBA" id="ARBA00008020"/>
    </source>
</evidence>
<dbReference type="InterPro" id="IPR054827">
    <property type="entry name" value="thermosome_alpha"/>
</dbReference>
<dbReference type="NCBIfam" id="NF041082">
    <property type="entry name" value="thermosome_alpha"/>
    <property type="match status" value="1"/>
</dbReference>
<keyword evidence="5 9" id="KW-0547">Nucleotide-binding</keyword>
<dbReference type="GO" id="GO:0140662">
    <property type="term" value="F:ATP-dependent protein folding chaperone"/>
    <property type="evidence" value="ECO:0007669"/>
    <property type="project" value="InterPro"/>
</dbReference>
<evidence type="ECO:0000256" key="5">
    <source>
        <dbReference type="ARBA" id="ARBA00022741"/>
    </source>
</evidence>
<dbReference type="GO" id="GO:0016887">
    <property type="term" value="F:ATP hydrolysis activity"/>
    <property type="evidence" value="ECO:0007669"/>
    <property type="project" value="InterPro"/>
</dbReference>
<dbReference type="InterPro" id="IPR027409">
    <property type="entry name" value="GroEL-like_apical_dom_sf"/>
</dbReference>
<dbReference type="Gene3D" id="1.10.560.10">
    <property type="entry name" value="GroEL-like equatorial domain"/>
    <property type="match status" value="1"/>
</dbReference>
<dbReference type="GO" id="GO:0005832">
    <property type="term" value="C:chaperonin-containing T-complex"/>
    <property type="evidence" value="ECO:0007669"/>
    <property type="project" value="UniProtKB-ARBA"/>
</dbReference>
<organism evidence="12 16">
    <name type="scientific">Cafeteria roenbergensis</name>
    <name type="common">Marine flagellate</name>
    <dbReference type="NCBI Taxonomy" id="33653"/>
    <lineage>
        <taxon>Eukaryota</taxon>
        <taxon>Sar</taxon>
        <taxon>Stramenopiles</taxon>
        <taxon>Bigyra</taxon>
        <taxon>Opalozoa</taxon>
        <taxon>Bicosoecida</taxon>
        <taxon>Cafeteriaceae</taxon>
        <taxon>Cafeteria</taxon>
    </lineage>
</organism>
<dbReference type="InterPro" id="IPR027410">
    <property type="entry name" value="TCP-1-like_intermed_sf"/>
</dbReference>
<dbReference type="Proteomes" id="UP000325113">
    <property type="component" value="Unassembled WGS sequence"/>
</dbReference>
<comment type="similarity">
    <text evidence="2 9">Belongs to the TCP-1 chaperonin family.</text>
</comment>
<dbReference type="Proteomes" id="UP000322899">
    <property type="component" value="Unassembled WGS sequence"/>
</dbReference>
<dbReference type="NCBIfam" id="TIGR02345">
    <property type="entry name" value="chap_CCT_eta"/>
    <property type="match status" value="1"/>
</dbReference>
<evidence type="ECO:0000313" key="14">
    <source>
        <dbReference type="EMBL" id="KAA0172109.1"/>
    </source>
</evidence>
<dbReference type="InterPro" id="IPR027413">
    <property type="entry name" value="GROEL-like_equatorial_sf"/>
</dbReference>
<comment type="subunit">
    <text evidence="3">Heterooligomeric complex of about 850 to 900 kDa that forms two stacked rings, 12 to 16 nm in diameter.</text>
</comment>
<dbReference type="InterPro" id="IPR053374">
    <property type="entry name" value="TCP-1_chaperonin"/>
</dbReference>
<dbReference type="PANTHER" id="PTHR11353">
    <property type="entry name" value="CHAPERONIN"/>
    <property type="match status" value="1"/>
</dbReference>
<evidence type="ECO:0000256" key="1">
    <source>
        <dbReference type="ARBA" id="ARBA00004496"/>
    </source>
</evidence>
<evidence type="ECO:0000313" key="15">
    <source>
        <dbReference type="Proteomes" id="UP000322899"/>
    </source>
</evidence>
<dbReference type="PRINTS" id="PR00304">
    <property type="entry name" value="TCOMPLEXTCP1"/>
</dbReference>
<dbReference type="InterPro" id="IPR002194">
    <property type="entry name" value="Chaperonin_TCP-1_CS"/>
</dbReference>
<dbReference type="SUPFAM" id="SSF48592">
    <property type="entry name" value="GroEL equatorial domain-like"/>
    <property type="match status" value="1"/>
</dbReference>
<sequence length="589" mass="63395">MMNPNVGFRPPIILLKDGTDTSQGKAQLISNINACQAVVEAIRTTLGPRGMDKLIHDGSKATISNDGAEILKLMDIVHPAAKTLVDVARAQDAEIGDGTTTVTLLSGEFLKEAKSFVEDGVHPQVIIKGFRLAQAEALRKLSELSVGVADTGDAAAASAGRRSLMEKCAKTALNSKLIARYQDFFAPMVVDAIECLGEGLDLSMVGLKKVPGAAVTESFLVEGVAFKRTFSYAGFEQQPKTFTEPRILLLNLELELKSERENAEIRIDDPAKYQSIVDAEWEIIYEKLRLCAESGANIVLSKLPIGDLATQYFADRDIFCAGRVADKDLTRTAKATGGKVQTTVHGLEPSVLGTCGDFEERQVGAERYNIFKGCPHARTATLVMRGGADQFIAETERSLHDALMVVKNCVKSTEVVAGGGAVELEVARHLRDYSKTIEGKLQLIVAAYARALELIPRQLAENAGFDATDILNKLRHAHAAKTEACKWIGVDIEHEGICDTMERGVWEPTASKCNSFASATEAACIVLSVDETVRNPKSEQAEQQRRSQGVGGRGFGRGAAMSQAMGGQGMRGMVAGGRGVRQMQGRGGR</sequence>
<dbReference type="Pfam" id="PF00118">
    <property type="entry name" value="Cpn60_TCP1"/>
    <property type="match status" value="1"/>
</dbReference>
<dbReference type="InterPro" id="IPR002423">
    <property type="entry name" value="Cpn60/GroEL/TCP-1"/>
</dbReference>
<dbReference type="NCBIfam" id="NF041083">
    <property type="entry name" value="thermosome_beta"/>
    <property type="match status" value="1"/>
</dbReference>
<evidence type="ECO:0000256" key="6">
    <source>
        <dbReference type="ARBA" id="ARBA00022840"/>
    </source>
</evidence>
<dbReference type="FunFam" id="1.10.560.10:FF:000017">
    <property type="entry name" value="T-complex protein 1 subunit eta"/>
    <property type="match status" value="1"/>
</dbReference>
<keyword evidence="6 9" id="KW-0067">ATP-binding</keyword>
<gene>
    <name evidence="14" type="ORF">FNF27_06144</name>
    <name evidence="12" type="ORF">FNF28_06542</name>
    <name evidence="13" type="ORF">FNF31_03841</name>
</gene>
<evidence type="ECO:0000256" key="10">
    <source>
        <dbReference type="RuleBase" id="RU365042"/>
    </source>
</evidence>
<dbReference type="InterPro" id="IPR017998">
    <property type="entry name" value="Chaperone_TCP-1"/>
</dbReference>